<evidence type="ECO:0000313" key="3">
    <source>
        <dbReference type="Proteomes" id="UP000030021"/>
    </source>
</evidence>
<dbReference type="Pfam" id="PF09838">
    <property type="entry name" value="DUF2065"/>
    <property type="match status" value="1"/>
</dbReference>
<dbReference type="RefSeq" id="WP_037272462.1">
    <property type="nucleotide sequence ID" value="NZ_KN293979.1"/>
</dbReference>
<keyword evidence="1" id="KW-1133">Transmembrane helix</keyword>
<dbReference type="PANTHER" id="PTHR38602:SF1">
    <property type="entry name" value="INNER MEMBRANE PROTEIN"/>
    <property type="match status" value="1"/>
</dbReference>
<dbReference type="PANTHER" id="PTHR38602">
    <property type="entry name" value="INNER MEMBRANE PROTEIN-RELATED"/>
    <property type="match status" value="1"/>
</dbReference>
<sequence>MIETALLALGLVLIVEGLVYALAPSLIEQMLVALTALPTEARRLMGAIALVLGLILVWAAKTLGA</sequence>
<evidence type="ECO:0000313" key="2">
    <source>
        <dbReference type="EMBL" id="KGM88143.1"/>
    </source>
</evidence>
<dbReference type="InterPro" id="IPR019201">
    <property type="entry name" value="DUF2065"/>
</dbReference>
<evidence type="ECO:0008006" key="4">
    <source>
        <dbReference type="Google" id="ProtNLM"/>
    </source>
</evidence>
<protein>
    <recommendedName>
        <fullName evidence="4">DUF2065 domain-containing protein</fullName>
    </recommendedName>
</protein>
<name>A0A0A0HPY4_9RHOB</name>
<keyword evidence="1" id="KW-0812">Transmembrane</keyword>
<dbReference type="PATRIC" id="fig|1288298.3.peg.1853"/>
<dbReference type="HOGENOM" id="CLU_179416_2_0_5"/>
<feature type="transmembrane region" description="Helical" evidence="1">
    <location>
        <begin position="45"/>
        <end position="64"/>
    </location>
</feature>
<dbReference type="AlphaFoldDB" id="A0A0A0HPY4"/>
<dbReference type="eggNOG" id="COG3242">
    <property type="taxonomic scope" value="Bacteria"/>
</dbReference>
<gene>
    <name evidence="2" type="ORF">rosmuc_01837</name>
</gene>
<evidence type="ECO:0000256" key="1">
    <source>
        <dbReference type="SAM" id="Phobius"/>
    </source>
</evidence>
<reference evidence="2 3" key="1">
    <citation type="submission" date="2013-01" db="EMBL/GenBank/DDBJ databases">
        <authorList>
            <person name="Fiebig A."/>
            <person name="Goeker M."/>
            <person name="Klenk H.-P.P."/>
        </authorList>
    </citation>
    <scope>NUCLEOTIDE SEQUENCE [LARGE SCALE GENOMIC DNA]</scope>
    <source>
        <strain evidence="2 3">DSM 17069</strain>
    </source>
</reference>
<dbReference type="Proteomes" id="UP000030021">
    <property type="component" value="Unassembled WGS sequence"/>
</dbReference>
<dbReference type="EMBL" id="AONH01000010">
    <property type="protein sequence ID" value="KGM88143.1"/>
    <property type="molecule type" value="Genomic_DNA"/>
</dbReference>
<accession>A0A0A0HPY4</accession>
<comment type="caution">
    <text evidence="2">The sequence shown here is derived from an EMBL/GenBank/DDBJ whole genome shotgun (WGS) entry which is preliminary data.</text>
</comment>
<dbReference type="STRING" id="215743.ROSMUCSMR3_01288"/>
<organism evidence="2 3">
    <name type="scientific">Roseovarius mucosus DSM 17069</name>
    <dbReference type="NCBI Taxonomy" id="1288298"/>
    <lineage>
        <taxon>Bacteria</taxon>
        <taxon>Pseudomonadati</taxon>
        <taxon>Pseudomonadota</taxon>
        <taxon>Alphaproteobacteria</taxon>
        <taxon>Rhodobacterales</taxon>
        <taxon>Roseobacteraceae</taxon>
        <taxon>Roseovarius</taxon>
    </lineage>
</organism>
<keyword evidence="1" id="KW-0472">Membrane</keyword>
<proteinExistence type="predicted"/>